<evidence type="ECO:0000256" key="6">
    <source>
        <dbReference type="ARBA" id="ARBA00023098"/>
    </source>
</evidence>
<dbReference type="Proteomes" id="UP000767854">
    <property type="component" value="Unassembled WGS sequence"/>
</dbReference>
<dbReference type="InterPro" id="IPR002864">
    <property type="entry name" value="Acyl-ACP_thioesterase_NHD"/>
</dbReference>
<keyword evidence="4" id="KW-0276">Fatty acid metabolism</keyword>
<dbReference type="InterPro" id="IPR045023">
    <property type="entry name" value="FATA/B"/>
</dbReference>
<dbReference type="RefSeq" id="WP_204662067.1">
    <property type="nucleotide sequence ID" value="NZ_JAFBDT010000003.1"/>
</dbReference>
<evidence type="ECO:0000313" key="11">
    <source>
        <dbReference type="Proteomes" id="UP000767854"/>
    </source>
</evidence>
<proteinExistence type="inferred from homology"/>
<keyword evidence="7" id="KW-0275">Fatty acid biosynthesis</keyword>
<dbReference type="PANTHER" id="PTHR31727">
    <property type="entry name" value="OLEOYL-ACYL CARRIER PROTEIN THIOESTERASE 1, CHLOROPLASTIC"/>
    <property type="match status" value="1"/>
</dbReference>
<evidence type="ECO:0000256" key="2">
    <source>
        <dbReference type="ARBA" id="ARBA00022516"/>
    </source>
</evidence>
<evidence type="ECO:0000256" key="1">
    <source>
        <dbReference type="ARBA" id="ARBA00006500"/>
    </source>
</evidence>
<evidence type="ECO:0000256" key="5">
    <source>
        <dbReference type="ARBA" id="ARBA00022946"/>
    </source>
</evidence>
<protein>
    <submittedName>
        <fullName evidence="10">Acyl-ACP thioesterase</fullName>
    </submittedName>
</protein>
<evidence type="ECO:0000256" key="7">
    <source>
        <dbReference type="ARBA" id="ARBA00023160"/>
    </source>
</evidence>
<comment type="caution">
    <text evidence="10">The sequence shown here is derived from an EMBL/GenBank/DDBJ whole genome shotgun (WGS) entry which is preliminary data.</text>
</comment>
<dbReference type="SUPFAM" id="SSF54637">
    <property type="entry name" value="Thioesterase/thiol ester dehydrase-isomerase"/>
    <property type="match status" value="2"/>
</dbReference>
<evidence type="ECO:0000259" key="9">
    <source>
        <dbReference type="Pfam" id="PF20791"/>
    </source>
</evidence>
<feature type="domain" description="Acyl-ACP thioesterase N-terminal hotdog" evidence="8">
    <location>
        <begin position="2"/>
        <end position="127"/>
    </location>
</feature>
<dbReference type="InterPro" id="IPR049427">
    <property type="entry name" value="Acyl-ACP_TE_C"/>
</dbReference>
<sequence length="246" mass="28391">MGHKYSEHYTMRTYDYNQEGEIRLTSVMNALQDISTRHFNSVIRPSDVRNTGLWVIVEWQVSFENSLKAVEAIEVVTEPIYFRKFIAYRTYEFFSEKSILLGRAVSKWAYLDIENRRSKTIPESFSKLFGVENSTIKPKREPISTTGLTEVFSQSFTSYDSDVDINRHVNNVVYVRWAVDAYKKASLKAQGLETLKEVTVVYRKEVMAHETVVATVFKDPSQDHMVTTIKNELGEICVELAFKAKA</sequence>
<dbReference type="EMBL" id="JAFBDT010000003">
    <property type="protein sequence ID" value="MBM7561064.1"/>
    <property type="molecule type" value="Genomic_DNA"/>
</dbReference>
<evidence type="ECO:0000313" key="10">
    <source>
        <dbReference type="EMBL" id="MBM7561064.1"/>
    </source>
</evidence>
<dbReference type="PANTHER" id="PTHR31727:SF6">
    <property type="entry name" value="OLEOYL-ACYL CARRIER PROTEIN THIOESTERASE 1, CHLOROPLASTIC"/>
    <property type="match status" value="1"/>
</dbReference>
<reference evidence="10 11" key="1">
    <citation type="submission" date="2021-01" db="EMBL/GenBank/DDBJ databases">
        <title>Genomic Encyclopedia of Type Strains, Phase IV (KMG-IV): sequencing the most valuable type-strain genomes for metagenomic binning, comparative biology and taxonomic classification.</title>
        <authorList>
            <person name="Goeker M."/>
        </authorList>
    </citation>
    <scope>NUCLEOTIDE SEQUENCE [LARGE SCALE GENOMIC DNA]</scope>
    <source>
        <strain evidence="10 11">DSM 24436</strain>
    </source>
</reference>
<accession>A0ABS2MNU3</accession>
<keyword evidence="5" id="KW-0809">Transit peptide</keyword>
<gene>
    <name evidence="10" type="ORF">JOC49_000581</name>
</gene>
<evidence type="ECO:0000256" key="3">
    <source>
        <dbReference type="ARBA" id="ARBA00022801"/>
    </source>
</evidence>
<dbReference type="Pfam" id="PF01643">
    <property type="entry name" value="Acyl-ACP_TE"/>
    <property type="match status" value="1"/>
</dbReference>
<name>A0ABS2MNU3_9FIRM</name>
<organism evidence="10 11">
    <name type="scientific">Fusibacter tunisiensis</name>
    <dbReference type="NCBI Taxonomy" id="1008308"/>
    <lineage>
        <taxon>Bacteria</taxon>
        <taxon>Bacillati</taxon>
        <taxon>Bacillota</taxon>
        <taxon>Clostridia</taxon>
        <taxon>Eubacteriales</taxon>
        <taxon>Eubacteriales Family XII. Incertae Sedis</taxon>
        <taxon>Fusibacter</taxon>
    </lineage>
</organism>
<feature type="domain" description="Acyl-ACP thioesterase-like C-terminal" evidence="9">
    <location>
        <begin position="152"/>
        <end position="227"/>
    </location>
</feature>
<dbReference type="InterPro" id="IPR029069">
    <property type="entry name" value="HotDog_dom_sf"/>
</dbReference>
<evidence type="ECO:0000259" key="8">
    <source>
        <dbReference type="Pfam" id="PF01643"/>
    </source>
</evidence>
<keyword evidence="6" id="KW-0443">Lipid metabolism</keyword>
<keyword evidence="3" id="KW-0378">Hydrolase</keyword>
<comment type="similarity">
    <text evidence="1">Belongs to the acyl-ACP thioesterase family.</text>
</comment>
<dbReference type="Gene3D" id="3.10.129.10">
    <property type="entry name" value="Hotdog Thioesterase"/>
    <property type="match status" value="1"/>
</dbReference>
<evidence type="ECO:0000256" key="4">
    <source>
        <dbReference type="ARBA" id="ARBA00022832"/>
    </source>
</evidence>
<keyword evidence="11" id="KW-1185">Reference proteome</keyword>
<dbReference type="Pfam" id="PF20791">
    <property type="entry name" value="Acyl-ACP_TE_C"/>
    <property type="match status" value="1"/>
</dbReference>
<keyword evidence="2" id="KW-0444">Lipid biosynthesis</keyword>